<protein>
    <submittedName>
        <fullName evidence="2">Uncharacterized protein</fullName>
    </submittedName>
</protein>
<sequence>MLCLGQEALKWSLVVLLIFSSVSDFVYPKQRAANSFWSLCWLHVYNLLKETFQDLYPTSKERCLSWHLVGMGCFFILVRVHGAYVTAGARVFLWYAANGGLMQIW</sequence>
<organism evidence="2 3">
    <name type="scientific">Escallonia herrerae</name>
    <dbReference type="NCBI Taxonomy" id="1293975"/>
    <lineage>
        <taxon>Eukaryota</taxon>
        <taxon>Viridiplantae</taxon>
        <taxon>Streptophyta</taxon>
        <taxon>Embryophyta</taxon>
        <taxon>Tracheophyta</taxon>
        <taxon>Spermatophyta</taxon>
        <taxon>Magnoliopsida</taxon>
        <taxon>eudicotyledons</taxon>
        <taxon>Gunneridae</taxon>
        <taxon>Pentapetalae</taxon>
        <taxon>asterids</taxon>
        <taxon>campanulids</taxon>
        <taxon>Escalloniales</taxon>
        <taxon>Escalloniaceae</taxon>
        <taxon>Escallonia</taxon>
    </lineage>
</organism>
<feature type="chain" id="PRO_5041640031" evidence="1">
    <location>
        <begin position="29"/>
        <end position="105"/>
    </location>
</feature>
<comment type="caution">
    <text evidence="2">The sequence shown here is derived from an EMBL/GenBank/DDBJ whole genome shotgun (WGS) entry which is preliminary data.</text>
</comment>
<name>A0AA88WLR7_9ASTE</name>
<proteinExistence type="predicted"/>
<keyword evidence="1" id="KW-0732">Signal</keyword>
<dbReference type="EMBL" id="JAVXUP010000347">
    <property type="protein sequence ID" value="KAK3030216.1"/>
    <property type="molecule type" value="Genomic_DNA"/>
</dbReference>
<keyword evidence="3" id="KW-1185">Reference proteome</keyword>
<feature type="signal peptide" evidence="1">
    <location>
        <begin position="1"/>
        <end position="28"/>
    </location>
</feature>
<reference evidence="2" key="1">
    <citation type="submission" date="2022-12" db="EMBL/GenBank/DDBJ databases">
        <title>Draft genome assemblies for two species of Escallonia (Escalloniales).</title>
        <authorList>
            <person name="Chanderbali A."/>
            <person name="Dervinis C."/>
            <person name="Anghel I."/>
            <person name="Soltis D."/>
            <person name="Soltis P."/>
            <person name="Zapata F."/>
        </authorList>
    </citation>
    <scope>NUCLEOTIDE SEQUENCE</scope>
    <source>
        <strain evidence="2">UCBG64.0493</strain>
        <tissue evidence="2">Leaf</tissue>
    </source>
</reference>
<evidence type="ECO:0000313" key="2">
    <source>
        <dbReference type="EMBL" id="KAK3030216.1"/>
    </source>
</evidence>
<dbReference type="Proteomes" id="UP001188597">
    <property type="component" value="Unassembled WGS sequence"/>
</dbReference>
<evidence type="ECO:0000313" key="3">
    <source>
        <dbReference type="Proteomes" id="UP001188597"/>
    </source>
</evidence>
<dbReference type="PANTHER" id="PTHR36000">
    <property type="entry name" value="DEFECTIVE 1273 PROTEIN, PUTATIVE-RELATED"/>
    <property type="match status" value="1"/>
</dbReference>
<dbReference type="AlphaFoldDB" id="A0AA88WLR7"/>
<gene>
    <name evidence="2" type="ORF">RJ639_038339</name>
</gene>
<accession>A0AA88WLR7</accession>
<dbReference type="PANTHER" id="PTHR36000:SF3">
    <property type="entry name" value="EMBRYO DEFECTIVE 1273"/>
    <property type="match status" value="1"/>
</dbReference>
<evidence type="ECO:0000256" key="1">
    <source>
        <dbReference type="SAM" id="SignalP"/>
    </source>
</evidence>